<dbReference type="EMBL" id="LN891409">
    <property type="protein sequence ID" value="CUS06725.1"/>
    <property type="molecule type" value="Genomic_DNA"/>
</dbReference>
<reference evidence="1" key="1">
    <citation type="submission" date="2015-10" db="EMBL/GenBank/DDBJ databases">
        <authorList>
            <person name="Regsiter A."/>
            <person name="william w."/>
        </authorList>
    </citation>
    <scope>NUCLEOTIDE SEQUENCE</scope>
    <source>
        <strain evidence="1">Montdore</strain>
    </source>
</reference>
<evidence type="ECO:0000313" key="1">
    <source>
        <dbReference type="EMBL" id="CUS06725.1"/>
    </source>
</evidence>
<dbReference type="PANTHER" id="PTHR45786">
    <property type="entry name" value="DNA BINDING PROTEIN-LIKE"/>
    <property type="match status" value="1"/>
</dbReference>
<evidence type="ECO:0000313" key="2">
    <source>
        <dbReference type="Proteomes" id="UP001412239"/>
    </source>
</evidence>
<sequence>MTQTLTVELRASSTGGDIAALIHGNNLHQVNHRSILIHYNGSLTQHKIDILSPFYEPLQYPIFFPEGTLGWSPDAPMSQIRWYRGLLTTEKRFLQFGRLTREYLVDMYSHVEDERLSYIRRALQQQMNQGQEFRQQDSQNQHRHNHLESYSNRGIVLPASFLGS</sequence>
<gene>
    <name evidence="1" type="ORF">GSTUAT00009196001</name>
</gene>
<evidence type="ECO:0008006" key="3">
    <source>
        <dbReference type="Google" id="ProtNLM"/>
    </source>
</evidence>
<protein>
    <recommendedName>
        <fullName evidence="3">Helitron helicase-like domain-containing protein</fullName>
    </recommendedName>
</protein>
<dbReference type="PANTHER" id="PTHR45786:SF74">
    <property type="entry name" value="ATP-DEPENDENT DNA HELICASE"/>
    <property type="match status" value="1"/>
</dbReference>
<keyword evidence="2" id="KW-1185">Reference proteome</keyword>
<dbReference type="Proteomes" id="UP001412239">
    <property type="component" value="Unassembled WGS sequence"/>
</dbReference>
<dbReference type="AlphaFoldDB" id="A0A292PJ68"/>
<name>A0A292PJ68_9PEZI</name>
<organism evidence="1 2">
    <name type="scientific">Tuber aestivum</name>
    <name type="common">summer truffle</name>
    <dbReference type="NCBI Taxonomy" id="59557"/>
    <lineage>
        <taxon>Eukaryota</taxon>
        <taxon>Fungi</taxon>
        <taxon>Dikarya</taxon>
        <taxon>Ascomycota</taxon>
        <taxon>Pezizomycotina</taxon>
        <taxon>Pezizomycetes</taxon>
        <taxon>Pezizales</taxon>
        <taxon>Tuberaceae</taxon>
        <taxon>Tuber</taxon>
    </lineage>
</organism>
<proteinExistence type="predicted"/>
<accession>A0A292PJ68</accession>